<organism evidence="3 4">
    <name type="scientific">Fusobacterium nucleatum subsp. nucleatum</name>
    <dbReference type="NCBI Taxonomy" id="76856"/>
    <lineage>
        <taxon>Bacteria</taxon>
        <taxon>Fusobacteriati</taxon>
        <taxon>Fusobacteriota</taxon>
        <taxon>Fusobacteriia</taxon>
        <taxon>Fusobacteriales</taxon>
        <taxon>Fusobacteriaceae</taxon>
        <taxon>Fusobacterium</taxon>
    </lineage>
</organism>
<sequence length="97" mass="11005">MKKYVVILSGKKKNTLTEKLLIDHVKHLKEINKKGQLFICGPLVDSDKTIKIINANSMEEALKIVNADPFTINSYYPDVEVLALEEANEENEYLLKG</sequence>
<feature type="domain" description="YCII-related" evidence="2">
    <location>
        <begin position="5"/>
        <end position="82"/>
    </location>
</feature>
<protein>
    <recommendedName>
        <fullName evidence="2">YCII-related domain-containing protein</fullName>
    </recommendedName>
</protein>
<dbReference type="PANTHER" id="PTHR37828">
    <property type="entry name" value="GSR2449 PROTEIN"/>
    <property type="match status" value="1"/>
</dbReference>
<proteinExistence type="inferred from homology"/>
<evidence type="ECO:0000256" key="1">
    <source>
        <dbReference type="ARBA" id="ARBA00007689"/>
    </source>
</evidence>
<dbReference type="EMBL" id="LMVH01000001">
    <property type="protein sequence ID" value="KUL98381.1"/>
    <property type="molecule type" value="Genomic_DNA"/>
</dbReference>
<evidence type="ECO:0000259" key="2">
    <source>
        <dbReference type="Pfam" id="PF03795"/>
    </source>
</evidence>
<dbReference type="OrthoDB" id="162319at2"/>
<name>A0A101K6S6_FUSNC</name>
<dbReference type="OMA" id="INANSME"/>
<dbReference type="RefSeq" id="WP_011016505.1">
    <property type="nucleotide sequence ID" value="NZ_LMVH01000001.1"/>
</dbReference>
<dbReference type="PANTHER" id="PTHR37828:SF1">
    <property type="entry name" value="YCII-RELATED DOMAIN-CONTAINING PROTEIN"/>
    <property type="match status" value="1"/>
</dbReference>
<comment type="similarity">
    <text evidence="1">Belongs to the YciI family.</text>
</comment>
<gene>
    <name evidence="3" type="ORF">RO03_02290</name>
</gene>
<dbReference type="Pfam" id="PF03795">
    <property type="entry name" value="YCII"/>
    <property type="match status" value="1"/>
</dbReference>
<dbReference type="Proteomes" id="UP000054800">
    <property type="component" value="Unassembled WGS sequence"/>
</dbReference>
<dbReference type="InterPro" id="IPR005545">
    <property type="entry name" value="YCII"/>
</dbReference>
<comment type="caution">
    <text evidence="3">The sequence shown here is derived from an EMBL/GenBank/DDBJ whole genome shotgun (WGS) entry which is preliminary data.</text>
</comment>
<dbReference type="Gene3D" id="3.30.70.1060">
    <property type="entry name" value="Dimeric alpha+beta barrel"/>
    <property type="match status" value="1"/>
</dbReference>
<evidence type="ECO:0000313" key="3">
    <source>
        <dbReference type="EMBL" id="KUL98381.1"/>
    </source>
</evidence>
<dbReference type="InterPro" id="IPR011008">
    <property type="entry name" value="Dimeric_a/b-barrel"/>
</dbReference>
<dbReference type="SUPFAM" id="SSF54909">
    <property type="entry name" value="Dimeric alpha+beta barrel"/>
    <property type="match status" value="1"/>
</dbReference>
<evidence type="ECO:0000313" key="4">
    <source>
        <dbReference type="Proteomes" id="UP000054800"/>
    </source>
</evidence>
<dbReference type="AlphaFoldDB" id="A0A101K6S6"/>
<accession>A0A101K6S6</accession>
<dbReference type="GeneID" id="79783584"/>
<reference evidence="3 4" key="1">
    <citation type="submission" date="2015-10" db="EMBL/GenBank/DDBJ databases">
        <authorList>
            <person name="Gilbert D.G."/>
        </authorList>
    </citation>
    <scope>NUCLEOTIDE SEQUENCE [LARGE SCALE GENOMIC DNA]</scope>
    <source>
        <strain evidence="3 4">ChDC F311</strain>
    </source>
</reference>